<dbReference type="Pfam" id="PF11004">
    <property type="entry name" value="Kdo_hydroxy"/>
    <property type="match status" value="1"/>
</dbReference>
<accession>A0ABW9R9S1</accession>
<name>A0ABW9R9S1_9GAMM</name>
<proteinExistence type="predicted"/>
<evidence type="ECO:0000313" key="1">
    <source>
        <dbReference type="EMBL" id="MTD26369.1"/>
    </source>
</evidence>
<protein>
    <submittedName>
        <fullName evidence="1">3-deoxy-D-manno-oct-2-ulosonic acid (Kdo) hydroxylase</fullName>
    </submittedName>
</protein>
<dbReference type="RefSeq" id="WP_154751617.1">
    <property type="nucleotide sequence ID" value="NZ_WLZX01000001.1"/>
</dbReference>
<evidence type="ECO:0000313" key="2">
    <source>
        <dbReference type="Proteomes" id="UP000480164"/>
    </source>
</evidence>
<reference evidence="1 2" key="1">
    <citation type="submission" date="2019-11" db="EMBL/GenBank/DDBJ databases">
        <title>Erwinia sp. nov., isolated from feces of birds in Tibet plateau of China.</title>
        <authorList>
            <person name="Ge Y."/>
        </authorList>
    </citation>
    <scope>NUCLEOTIDE SEQUENCE [LARGE SCALE GENOMIC DNA]</scope>
    <source>
        <strain evidence="1 2">J316</strain>
    </source>
</reference>
<gene>
    <name evidence="1" type="ORF">GK011_05340</name>
</gene>
<organism evidence="1 2">
    <name type="scientific">Erwinia sorbitola</name>
    <dbReference type="NCBI Taxonomy" id="2681984"/>
    <lineage>
        <taxon>Bacteria</taxon>
        <taxon>Pseudomonadati</taxon>
        <taxon>Pseudomonadota</taxon>
        <taxon>Gammaproteobacteria</taxon>
        <taxon>Enterobacterales</taxon>
        <taxon>Erwiniaceae</taxon>
        <taxon>Erwinia</taxon>
    </lineage>
</organism>
<dbReference type="InterPro" id="IPR021266">
    <property type="entry name" value="Kdo_hydroxlase"/>
</dbReference>
<dbReference type="EMBL" id="WLZX01000001">
    <property type="protein sequence ID" value="MTD26369.1"/>
    <property type="molecule type" value="Genomic_DNA"/>
</dbReference>
<keyword evidence="2" id="KW-1185">Reference proteome</keyword>
<comment type="caution">
    <text evidence="1">The sequence shown here is derived from an EMBL/GenBank/DDBJ whole genome shotgun (WGS) entry which is preliminary data.</text>
</comment>
<sequence>MSEQALSRDRVIRTLPLTHWNQPHHDSGALASLEQGNVLFLPHLSFTLMPEELKLLDPALVAPKRKNITFDPQHNRVRGLARQQYAQQVTDLLSRYYQHCLQLIDALLPEYRHAVHSPSNTLRLHPVSTWRSKSSWRKDDSRLHVDAFPSRPIHGERILRIFNNINPHGENREWRVGEPFPVLAQRFMPHLSGYSPLSSWFQQRIGMTKSLRSRYDHMMLQLHDAMKADRKYQEQGPQVTLSLPPGSSWICFADQTPHAAMSGQFMLEQTFLLPVSAMLNPQNSPLAVLEKLMQQPLL</sequence>
<dbReference type="Proteomes" id="UP000480164">
    <property type="component" value="Unassembled WGS sequence"/>
</dbReference>